<reference evidence="1" key="1">
    <citation type="submission" date="2021-08" db="EMBL/GenBank/DDBJ databases">
        <title>Global Aspergillus fumigatus from environmental and clinical sources.</title>
        <authorList>
            <person name="Barber A."/>
            <person name="Sae-Ong T."/>
        </authorList>
    </citation>
    <scope>NUCLEOTIDE SEQUENCE</scope>
    <source>
        <strain evidence="1">NRZ-2016-071</strain>
    </source>
</reference>
<dbReference type="OMA" id="WFLKVTA"/>
<dbReference type="SUPFAM" id="SSF56112">
    <property type="entry name" value="Protein kinase-like (PK-like)"/>
    <property type="match status" value="1"/>
</dbReference>
<dbReference type="Proteomes" id="UP000813423">
    <property type="component" value="Unassembled WGS sequence"/>
</dbReference>
<protein>
    <recommendedName>
        <fullName evidence="3">Casein kinase family protein</fullName>
    </recommendedName>
</protein>
<proteinExistence type="predicted"/>
<gene>
    <name evidence="1" type="ORF">KXV57_006547</name>
</gene>
<evidence type="ECO:0000313" key="2">
    <source>
        <dbReference type="Proteomes" id="UP000813423"/>
    </source>
</evidence>
<dbReference type="Gene3D" id="1.10.510.10">
    <property type="entry name" value="Transferase(Phosphotransferase) domain 1"/>
    <property type="match status" value="1"/>
</dbReference>
<sequence>MESKPQTTMGFRSMSIGPFRVLKWPEVPGELGRGKLNAMTLRKRTDTAREAHTLQAAAGGIGVPLLHWFETIDGKDVMVTDTYGPTLDEVFCRSGRYFSLQSLLILADQLLSRVEFIHSRNIIHGNLSPLSFAFGRAEWQKQQVILVDLGTEVVPAPTVRNDLQAISRILSYFYSGAESWEQYQQRQGLETTAPVLTRFSAAVASRETIDYGMLRDIFYDAYHDIVLHLEIVMNLRGPRFIGDSKVPRMGALAGKETTDLFESLDSALSHIGQLSGNFTLALPFRAWSELLDVLEEVLQIYMTLITRDRPSAEKRMHAMGAYHLPNRLWRDLRWFLKVTANLPRSFQLSVTAKLYHYLAVLYEVVPSYRLYWAEYLLFLARARKDLEPACGRPAWTQTVFFWQEACNMLKAESNVPNLR</sequence>
<dbReference type="PANTHER" id="PTHR11909">
    <property type="entry name" value="CASEIN KINASE-RELATED"/>
    <property type="match status" value="1"/>
</dbReference>
<name>A0A9P8NF14_ASPFM</name>
<evidence type="ECO:0000313" key="1">
    <source>
        <dbReference type="EMBL" id="KAH1903991.1"/>
    </source>
</evidence>
<dbReference type="AlphaFoldDB" id="A0A9P8NF14"/>
<dbReference type="EMBL" id="JAIBSC010000049">
    <property type="protein sequence ID" value="KAH1903991.1"/>
    <property type="molecule type" value="Genomic_DNA"/>
</dbReference>
<evidence type="ECO:0008006" key="3">
    <source>
        <dbReference type="Google" id="ProtNLM"/>
    </source>
</evidence>
<dbReference type="InterPro" id="IPR011009">
    <property type="entry name" value="Kinase-like_dom_sf"/>
</dbReference>
<dbReference type="InterPro" id="IPR050235">
    <property type="entry name" value="CK1_Ser-Thr_kinase"/>
</dbReference>
<comment type="caution">
    <text evidence="1">The sequence shown here is derived from an EMBL/GenBank/DDBJ whole genome shotgun (WGS) entry which is preliminary data.</text>
</comment>
<accession>A0A9P8NF14</accession>
<organism evidence="1 2">
    <name type="scientific">Aspergillus fumigatus</name>
    <name type="common">Neosartorya fumigata</name>
    <dbReference type="NCBI Taxonomy" id="746128"/>
    <lineage>
        <taxon>Eukaryota</taxon>
        <taxon>Fungi</taxon>
        <taxon>Dikarya</taxon>
        <taxon>Ascomycota</taxon>
        <taxon>Pezizomycotina</taxon>
        <taxon>Eurotiomycetes</taxon>
        <taxon>Eurotiomycetidae</taxon>
        <taxon>Eurotiales</taxon>
        <taxon>Aspergillaceae</taxon>
        <taxon>Aspergillus</taxon>
        <taxon>Aspergillus subgen. Fumigati</taxon>
    </lineage>
</organism>